<dbReference type="Gene3D" id="3.30.9.10">
    <property type="entry name" value="D-Amino Acid Oxidase, subunit A, domain 2"/>
    <property type="match status" value="1"/>
</dbReference>
<dbReference type="Gene3D" id="3.50.50.60">
    <property type="entry name" value="FAD/NAD(P)-binding domain"/>
    <property type="match status" value="1"/>
</dbReference>
<evidence type="ECO:0000256" key="4">
    <source>
        <dbReference type="ARBA" id="ARBA00023014"/>
    </source>
</evidence>
<dbReference type="GO" id="GO:0016020">
    <property type="term" value="C:membrane"/>
    <property type="evidence" value="ECO:0007669"/>
    <property type="project" value="InterPro"/>
</dbReference>
<comment type="caution">
    <text evidence="7">The sequence shown here is derived from an EMBL/GenBank/DDBJ whole genome shotgun (WGS) entry which is preliminary data.</text>
</comment>
<dbReference type="PANTHER" id="PTHR13847">
    <property type="entry name" value="SARCOSINE DEHYDROGENASE-RELATED"/>
    <property type="match status" value="1"/>
</dbReference>
<reference evidence="7 8" key="1">
    <citation type="submission" date="2018-10" db="EMBL/GenBank/DDBJ databases">
        <title>Draft genome sequence of Bacillus salarius IM0101, isolated from a hypersaline soil in Inner Mongolia, China.</title>
        <authorList>
            <person name="Yamprayoonswat W."/>
            <person name="Boonvisut S."/>
            <person name="Jumpathong W."/>
            <person name="Sittihan S."/>
            <person name="Ruangsuj P."/>
            <person name="Wanthongcharoen S."/>
            <person name="Thongpramul N."/>
            <person name="Pimmason S."/>
            <person name="Yu B."/>
            <person name="Yasawong M."/>
        </authorList>
    </citation>
    <scope>NUCLEOTIDE SEQUENCE [LARGE SCALE GENOMIC DNA]</scope>
    <source>
        <strain evidence="7 8">IM0101</strain>
    </source>
</reference>
<keyword evidence="4" id="KW-0411">Iron-sulfur</keyword>
<feature type="domain" description="Rieske" evidence="6">
    <location>
        <begin position="427"/>
        <end position="516"/>
    </location>
</feature>
<evidence type="ECO:0000256" key="5">
    <source>
        <dbReference type="ARBA" id="ARBA00023157"/>
    </source>
</evidence>
<accession>A0A3R9QMP0</accession>
<evidence type="ECO:0000256" key="1">
    <source>
        <dbReference type="ARBA" id="ARBA00022714"/>
    </source>
</evidence>
<dbReference type="InterPro" id="IPR017941">
    <property type="entry name" value="Rieske_2Fe-2S"/>
</dbReference>
<dbReference type="InterPro" id="IPR005805">
    <property type="entry name" value="Rieske_Fe-S_prot_C"/>
</dbReference>
<dbReference type="PANTHER" id="PTHR13847:SF274">
    <property type="entry name" value="RIESKE 2FE-2S IRON-SULFUR PROTEIN YHFW-RELATED"/>
    <property type="match status" value="1"/>
</dbReference>
<dbReference type="InterPro" id="IPR006076">
    <property type="entry name" value="FAD-dep_OxRdtase"/>
</dbReference>
<dbReference type="Pfam" id="PF01266">
    <property type="entry name" value="DAO"/>
    <property type="match status" value="1"/>
</dbReference>
<dbReference type="OrthoDB" id="9767869at2"/>
<keyword evidence="5" id="KW-1015">Disulfide bond</keyword>
<dbReference type="Proteomes" id="UP000275076">
    <property type="component" value="Unassembled WGS sequence"/>
</dbReference>
<dbReference type="Gene3D" id="2.102.10.10">
    <property type="entry name" value="Rieske [2Fe-2S] iron-sulphur domain"/>
    <property type="match status" value="1"/>
</dbReference>
<evidence type="ECO:0000256" key="3">
    <source>
        <dbReference type="ARBA" id="ARBA00023004"/>
    </source>
</evidence>
<dbReference type="GO" id="GO:0004497">
    <property type="term" value="F:monooxygenase activity"/>
    <property type="evidence" value="ECO:0007669"/>
    <property type="project" value="UniProtKB-ARBA"/>
</dbReference>
<gene>
    <name evidence="7" type="ORF">D7Z54_08320</name>
</gene>
<dbReference type="GO" id="GO:0051537">
    <property type="term" value="F:2 iron, 2 sulfur cluster binding"/>
    <property type="evidence" value="ECO:0007669"/>
    <property type="project" value="UniProtKB-KW"/>
</dbReference>
<dbReference type="GO" id="GO:0016705">
    <property type="term" value="F:oxidoreductase activity, acting on paired donors, with incorporation or reduction of molecular oxygen"/>
    <property type="evidence" value="ECO:0007669"/>
    <property type="project" value="UniProtKB-ARBA"/>
</dbReference>
<keyword evidence="8" id="KW-1185">Reference proteome</keyword>
<organism evidence="7 8">
    <name type="scientific">Salibacterium salarium</name>
    <dbReference type="NCBI Taxonomy" id="284579"/>
    <lineage>
        <taxon>Bacteria</taxon>
        <taxon>Bacillati</taxon>
        <taxon>Bacillota</taxon>
        <taxon>Bacilli</taxon>
        <taxon>Bacillales</taxon>
        <taxon>Bacillaceae</taxon>
    </lineage>
</organism>
<evidence type="ECO:0000313" key="8">
    <source>
        <dbReference type="Proteomes" id="UP000275076"/>
    </source>
</evidence>
<evidence type="ECO:0000259" key="6">
    <source>
        <dbReference type="PROSITE" id="PS51296"/>
    </source>
</evidence>
<proteinExistence type="predicted"/>
<dbReference type="EMBL" id="RBVX01000006">
    <property type="protein sequence ID" value="RSL33692.1"/>
    <property type="molecule type" value="Genomic_DNA"/>
</dbReference>
<dbReference type="InterPro" id="IPR036922">
    <property type="entry name" value="Rieske_2Fe-2S_sf"/>
</dbReference>
<dbReference type="Pfam" id="PF00355">
    <property type="entry name" value="Rieske"/>
    <property type="match status" value="1"/>
</dbReference>
<dbReference type="FunFam" id="2.102.10.10:FF:000014">
    <property type="entry name" value="Oxidoreductase, FAD dependent"/>
    <property type="match status" value="1"/>
</dbReference>
<dbReference type="InterPro" id="IPR036188">
    <property type="entry name" value="FAD/NAD-bd_sf"/>
</dbReference>
<dbReference type="CDD" id="cd03477">
    <property type="entry name" value="Rieske_YhfW_C"/>
    <property type="match status" value="1"/>
</dbReference>
<protein>
    <submittedName>
        <fullName evidence="7">FAD-dependent oxidoreductase</fullName>
    </submittedName>
</protein>
<keyword evidence="1" id="KW-0001">2Fe-2S</keyword>
<sequence>MKVSDRLPIHPEPYWRDTIELPEFDALENDESADVVIVGGGITGITAAYLLSKEGKEVVLLEANNLLNGTTGHTTAKITAQHGLIYDEFIQHLGKTKARLYYESQSEALEFIKQTINEKQLKSDLQTEHAILYATTKEYAVKLEKEYEAYKALHIDGELVDDIPFPIDVHNALSMKNQAQFHPLHYLKHLIQEVLDNGGRIYEKTTAVNVENSDATVVTRNDKRVTCNNVLVCSHFPFYEGMGFYSTRMHADRSYAIAAKTNTTYPGGMYLSVDQPSRSLRSATMNGEEIVIVGGESHKTGQGKDTLEHYKALQDYTEDLFENPDILYRWSAQDLITLDKLPYIGEITSTQPNVLIATGFRKWGMTNGTAAALLMRDIVMGNDNPYKRLYTPSRFYADPSLKNFLMENADVASHLIKGKLETPSTSIKNISHDEAALFKTNGQRKGAYKDNEGNVFVVDTTCTHMGCEVEWNHGDRTWDCPCHGSRFSYKGEVIEGPAEKPLQQHDHTILENITSENSGY</sequence>
<evidence type="ECO:0000313" key="7">
    <source>
        <dbReference type="EMBL" id="RSL33692.1"/>
    </source>
</evidence>
<name>A0A3R9QMP0_9BACI</name>
<dbReference type="PROSITE" id="PS51296">
    <property type="entry name" value="RIESKE"/>
    <property type="match status" value="1"/>
</dbReference>
<keyword evidence="3" id="KW-0408">Iron</keyword>
<keyword evidence="2" id="KW-0479">Metal-binding</keyword>
<dbReference type="GO" id="GO:0005737">
    <property type="term" value="C:cytoplasm"/>
    <property type="evidence" value="ECO:0007669"/>
    <property type="project" value="TreeGrafter"/>
</dbReference>
<dbReference type="AlphaFoldDB" id="A0A3R9QMP0"/>
<dbReference type="SUPFAM" id="SSF50022">
    <property type="entry name" value="ISP domain"/>
    <property type="match status" value="1"/>
</dbReference>
<dbReference type="InterPro" id="IPR038010">
    <property type="entry name" value="YhfW_C"/>
</dbReference>
<dbReference type="SUPFAM" id="SSF51971">
    <property type="entry name" value="Nucleotide-binding domain"/>
    <property type="match status" value="1"/>
</dbReference>
<dbReference type="PRINTS" id="PR00162">
    <property type="entry name" value="RIESKE"/>
</dbReference>
<dbReference type="GO" id="GO:0046872">
    <property type="term" value="F:metal ion binding"/>
    <property type="evidence" value="ECO:0007669"/>
    <property type="project" value="UniProtKB-KW"/>
</dbReference>
<evidence type="ECO:0000256" key="2">
    <source>
        <dbReference type="ARBA" id="ARBA00022723"/>
    </source>
</evidence>